<keyword evidence="4" id="KW-1185">Reference proteome</keyword>
<dbReference type="InterPro" id="IPR004312">
    <property type="entry name" value="ATHILA_Orf1_C"/>
</dbReference>
<reference evidence="3" key="1">
    <citation type="submission" date="2023-04" db="EMBL/GenBank/DDBJ databases">
        <authorList>
            <person name="Vijverberg K."/>
            <person name="Xiong W."/>
            <person name="Schranz E."/>
        </authorList>
    </citation>
    <scope>NUCLEOTIDE SEQUENCE</scope>
</reference>
<feature type="region of interest" description="Disordered" evidence="1">
    <location>
        <begin position="249"/>
        <end position="287"/>
    </location>
</feature>
<feature type="compositionally biased region" description="Polar residues" evidence="1">
    <location>
        <begin position="270"/>
        <end position="282"/>
    </location>
</feature>
<dbReference type="AlphaFoldDB" id="A0AA35ZAR5"/>
<evidence type="ECO:0000259" key="2">
    <source>
        <dbReference type="Pfam" id="PF03078"/>
    </source>
</evidence>
<organism evidence="3 4">
    <name type="scientific">Lactuca saligna</name>
    <name type="common">Willowleaf lettuce</name>
    <dbReference type="NCBI Taxonomy" id="75948"/>
    <lineage>
        <taxon>Eukaryota</taxon>
        <taxon>Viridiplantae</taxon>
        <taxon>Streptophyta</taxon>
        <taxon>Embryophyta</taxon>
        <taxon>Tracheophyta</taxon>
        <taxon>Spermatophyta</taxon>
        <taxon>Magnoliopsida</taxon>
        <taxon>eudicotyledons</taxon>
        <taxon>Gunneridae</taxon>
        <taxon>Pentapetalae</taxon>
        <taxon>asterids</taxon>
        <taxon>campanulids</taxon>
        <taxon>Asterales</taxon>
        <taxon>Asteraceae</taxon>
        <taxon>Cichorioideae</taxon>
        <taxon>Cichorieae</taxon>
        <taxon>Lactucinae</taxon>
        <taxon>Lactuca</taxon>
    </lineage>
</organism>
<sequence length="356" mass="40838">MEGEHSKRHRHTKSSARRRWSPTPPPRSPSPPPNPIYGCMVCSGPIRVAKPEAFLQRTHTINKFAHVPSLHELHIYNQVHTLFWNIRWQGLLQLPPLENTFGPNELLSGYSDLTWWIDLTHQHPDVSSSAKASSLIHPVMKVAHRIIASLFVPREERSTISALELKILYAMAHPNNDLVPNYGSFLCNKLTLLNTSRPEKIYCGGITAGQNHDPRFLITPENRNILAIRQPTNFTDWKITTYLFPVSFSEEEDEEGEESDEADESGGAAPQNSLPMGGASSSHHVEHPSYHQQYMDQFQSIHTRIDTYHQDLANLTQSFSSFTTQYDRDQKCQRNHEEDFWAWTRNSDYYPHPPPQ</sequence>
<dbReference type="Proteomes" id="UP001177003">
    <property type="component" value="Chromosome 6"/>
</dbReference>
<accession>A0AA35ZAR5</accession>
<protein>
    <recommendedName>
        <fullName evidence="2">Arabidopsis retrotransposon Orf1 C-terminal domain-containing protein</fullName>
    </recommendedName>
</protein>
<evidence type="ECO:0000313" key="3">
    <source>
        <dbReference type="EMBL" id="CAI9289101.1"/>
    </source>
</evidence>
<feature type="domain" description="Arabidopsis retrotransposon Orf1 C-terminal" evidence="2">
    <location>
        <begin position="115"/>
        <end position="168"/>
    </location>
</feature>
<feature type="region of interest" description="Disordered" evidence="1">
    <location>
        <begin position="1"/>
        <end position="34"/>
    </location>
</feature>
<name>A0AA35ZAR5_LACSI</name>
<dbReference type="Pfam" id="PF03078">
    <property type="entry name" value="ATHILA"/>
    <property type="match status" value="1"/>
</dbReference>
<feature type="compositionally biased region" description="Acidic residues" evidence="1">
    <location>
        <begin position="249"/>
        <end position="264"/>
    </location>
</feature>
<feature type="compositionally biased region" description="Pro residues" evidence="1">
    <location>
        <begin position="22"/>
        <end position="34"/>
    </location>
</feature>
<feature type="compositionally biased region" description="Basic residues" evidence="1">
    <location>
        <begin position="1"/>
        <end position="20"/>
    </location>
</feature>
<evidence type="ECO:0000256" key="1">
    <source>
        <dbReference type="SAM" id="MobiDB-lite"/>
    </source>
</evidence>
<proteinExistence type="predicted"/>
<evidence type="ECO:0000313" key="4">
    <source>
        <dbReference type="Proteomes" id="UP001177003"/>
    </source>
</evidence>
<dbReference type="EMBL" id="OX465082">
    <property type="protein sequence ID" value="CAI9289101.1"/>
    <property type="molecule type" value="Genomic_DNA"/>
</dbReference>
<gene>
    <name evidence="3" type="ORF">LSALG_LOCUS28362</name>
</gene>